<gene>
    <name evidence="2" type="ORF">F2P81_024501</name>
</gene>
<feature type="region of interest" description="Disordered" evidence="1">
    <location>
        <begin position="66"/>
        <end position="92"/>
    </location>
</feature>
<evidence type="ECO:0000313" key="3">
    <source>
        <dbReference type="Proteomes" id="UP000438429"/>
    </source>
</evidence>
<sequence>MGNLEAAGDEEGGRTRTRVRGRGRRKGLYLLRISVVVKRVGTSSGSVQWTRGALLEIVISTRLRPQTRCPNGSGRTERRTLRKPHLECGRRV</sequence>
<feature type="region of interest" description="Disordered" evidence="1">
    <location>
        <begin position="1"/>
        <end position="21"/>
    </location>
</feature>
<evidence type="ECO:0000256" key="1">
    <source>
        <dbReference type="SAM" id="MobiDB-lite"/>
    </source>
</evidence>
<organism evidence="2 3">
    <name type="scientific">Scophthalmus maximus</name>
    <name type="common">Turbot</name>
    <name type="synonym">Psetta maxima</name>
    <dbReference type="NCBI Taxonomy" id="52904"/>
    <lineage>
        <taxon>Eukaryota</taxon>
        <taxon>Metazoa</taxon>
        <taxon>Chordata</taxon>
        <taxon>Craniata</taxon>
        <taxon>Vertebrata</taxon>
        <taxon>Euteleostomi</taxon>
        <taxon>Actinopterygii</taxon>
        <taxon>Neopterygii</taxon>
        <taxon>Teleostei</taxon>
        <taxon>Neoteleostei</taxon>
        <taxon>Acanthomorphata</taxon>
        <taxon>Carangaria</taxon>
        <taxon>Pleuronectiformes</taxon>
        <taxon>Pleuronectoidei</taxon>
        <taxon>Scophthalmidae</taxon>
        <taxon>Scophthalmus</taxon>
    </lineage>
</organism>
<proteinExistence type="predicted"/>
<comment type="caution">
    <text evidence="2">The sequence shown here is derived from an EMBL/GenBank/DDBJ whole genome shotgun (WGS) entry which is preliminary data.</text>
</comment>
<protein>
    <submittedName>
        <fullName evidence="2">Uncharacterized protein</fullName>
    </submittedName>
</protein>
<dbReference type="Proteomes" id="UP000438429">
    <property type="component" value="Unassembled WGS sequence"/>
</dbReference>
<feature type="compositionally biased region" description="Basic and acidic residues" evidence="1">
    <location>
        <begin position="75"/>
        <end position="92"/>
    </location>
</feature>
<accession>A0A6A4RXS8</accession>
<reference evidence="2 3" key="1">
    <citation type="submission" date="2019-06" db="EMBL/GenBank/DDBJ databases">
        <title>Draft genomes of female and male turbot (Scophthalmus maximus).</title>
        <authorList>
            <person name="Xu H."/>
            <person name="Xu X.-W."/>
            <person name="Shao C."/>
            <person name="Chen S."/>
        </authorList>
    </citation>
    <scope>NUCLEOTIDE SEQUENCE [LARGE SCALE GENOMIC DNA]</scope>
    <source>
        <strain evidence="2">Ysfricsl-2016a</strain>
        <tissue evidence="2">Blood</tissue>
    </source>
</reference>
<dbReference type="AlphaFoldDB" id="A0A6A4RXS8"/>
<evidence type="ECO:0000313" key="2">
    <source>
        <dbReference type="EMBL" id="KAF0023871.1"/>
    </source>
</evidence>
<name>A0A6A4RXS8_SCOMX</name>
<dbReference type="EMBL" id="VEVO01000022">
    <property type="protein sequence ID" value="KAF0023871.1"/>
    <property type="molecule type" value="Genomic_DNA"/>
</dbReference>